<feature type="domain" description="C2H2-type" evidence="15">
    <location>
        <begin position="729"/>
        <end position="759"/>
    </location>
</feature>
<evidence type="ECO:0000313" key="17">
    <source>
        <dbReference type="Proteomes" id="UP000472262"/>
    </source>
</evidence>
<feature type="region of interest" description="Disordered" evidence="13">
    <location>
        <begin position="1307"/>
        <end position="1328"/>
    </location>
</feature>
<feature type="domain" description="C2H2-type" evidence="15">
    <location>
        <begin position="1494"/>
        <end position="1524"/>
    </location>
</feature>
<dbReference type="GO" id="GO:0005634">
    <property type="term" value="C:nucleus"/>
    <property type="evidence" value="ECO:0007669"/>
    <property type="project" value="UniProtKB-SubCell"/>
</dbReference>
<evidence type="ECO:0000256" key="8">
    <source>
        <dbReference type="ARBA" id="ARBA00023015"/>
    </source>
</evidence>
<evidence type="ECO:0000256" key="12">
    <source>
        <dbReference type="PROSITE-ProRule" id="PRU00042"/>
    </source>
</evidence>
<keyword evidence="4" id="KW-0479">Metal-binding</keyword>
<evidence type="ECO:0000256" key="9">
    <source>
        <dbReference type="ARBA" id="ARBA00023125"/>
    </source>
</evidence>
<feature type="domain" description="C2H2-type" evidence="15">
    <location>
        <begin position="1405"/>
        <end position="1435"/>
    </location>
</feature>
<dbReference type="Ensembl" id="ENSSGRT00000017540.1">
    <property type="protein sequence ID" value="ENSSGRP00000016205.1"/>
    <property type="gene ID" value="ENSSGRG00000009969.1"/>
</dbReference>
<dbReference type="SMART" id="SM00355">
    <property type="entry name" value="ZnF_C2H2"/>
    <property type="match status" value="15"/>
</dbReference>
<evidence type="ECO:0000313" key="16">
    <source>
        <dbReference type="Ensembl" id="ENSSGRP00000016205.1"/>
    </source>
</evidence>
<dbReference type="GO" id="GO:0008270">
    <property type="term" value="F:zinc ion binding"/>
    <property type="evidence" value="ECO:0007669"/>
    <property type="project" value="UniProtKB-KW"/>
</dbReference>
<dbReference type="InterPro" id="IPR036236">
    <property type="entry name" value="Znf_C2H2_sf"/>
</dbReference>
<dbReference type="InterPro" id="IPR057986">
    <property type="entry name" value="TPR_Rlf/292/654"/>
</dbReference>
<evidence type="ECO:0000256" key="1">
    <source>
        <dbReference type="ARBA" id="ARBA00004123"/>
    </source>
</evidence>
<evidence type="ECO:0000256" key="11">
    <source>
        <dbReference type="ARBA" id="ARBA00023242"/>
    </source>
</evidence>
<evidence type="ECO:0000256" key="2">
    <source>
        <dbReference type="ARBA" id="ARBA00006991"/>
    </source>
</evidence>
<reference evidence="16" key="2">
    <citation type="submission" date="2025-09" db="UniProtKB">
        <authorList>
            <consortium name="Ensembl"/>
        </authorList>
    </citation>
    <scope>IDENTIFICATION</scope>
</reference>
<keyword evidence="10" id="KW-0804">Transcription</keyword>
<dbReference type="GO" id="GO:0003677">
    <property type="term" value="F:DNA binding"/>
    <property type="evidence" value="ECO:0007669"/>
    <property type="project" value="UniProtKB-KW"/>
</dbReference>
<name>A0A672L1X0_SINGR</name>
<feature type="domain" description="C2H2-type" evidence="15">
    <location>
        <begin position="952"/>
        <end position="982"/>
    </location>
</feature>
<evidence type="ECO:0000256" key="13">
    <source>
        <dbReference type="SAM" id="MobiDB-lite"/>
    </source>
</evidence>
<feature type="transmembrane region" description="Helical" evidence="14">
    <location>
        <begin position="335"/>
        <end position="354"/>
    </location>
</feature>
<accession>A0A672L1X0</accession>
<reference evidence="16" key="1">
    <citation type="submission" date="2025-08" db="UniProtKB">
        <authorList>
            <consortium name="Ensembl"/>
        </authorList>
    </citation>
    <scope>IDENTIFICATION</scope>
</reference>
<dbReference type="InParanoid" id="A0A672L1X0"/>
<dbReference type="SUPFAM" id="SSF57667">
    <property type="entry name" value="beta-beta-alpha zinc fingers"/>
    <property type="match status" value="2"/>
</dbReference>
<dbReference type="Pfam" id="PF25580">
    <property type="entry name" value="TPR_Rlf"/>
    <property type="match status" value="2"/>
</dbReference>
<gene>
    <name evidence="16" type="primary">zmpste24</name>
</gene>
<keyword evidence="11" id="KW-0539">Nucleus</keyword>
<comment type="subcellular location">
    <subcellularLocation>
        <location evidence="1">Nucleus</location>
    </subcellularLocation>
</comment>
<keyword evidence="6 12" id="KW-0863">Zinc-finger</keyword>
<sequence length="2038" mass="232632">MCAYAPWMPVNMADENAEAELDWSGRQSLLLDEDTFFAMEGLQATFQQLEAELRQQDVSEESSTEYCNNFCQALMHYAGSRNSVEHGLPLLEVYCLSINCFAAARPHLTGDSPNVALVLKRLALSCLELLLSVPQNEIPLEAWLQFHGSVQAAHEAMLQYGSTDLHALLNITGEGGAWNNPVLVSLLTGQSTDREEVNAYLALEGEGFMEMRIKHLEKVGEVEKALILNKACANCSLLPNRSTFRQTFVTQLCQLLPSEEAILEISRIDSKDVLDIICNLDAEGEESTAFILCTTYFTQQLQQDSLDCSWELTLLWSKLQRRIDVSLESFIERCLQFGAIARTIYHLLFLIRVIQTEVNRPVSSLVTWLFLLMYAMLFLTLSIVFFQAVQLGLAVSVELCVKALRLPNQDVDAKTMVCKAVACLLPDDLEVIRACQLTEFLLCPTQEAFGVLEELYTRPDQKYDEENAIIPNSLRCELLLSLKAHWPFDPEFWDWKTLKRYCSQLLGLEPEEEVEDEAVPEELCNVGAVLNEEAGKEEEVESEINVFSSTEQEQIVEKAETETGQKVLKKQDSEHVSKRSDKQEKNKFVCQICHKKVVETRICHHARKHMEDDVWTCPVCLQRFKSKKEFEPHSKTHIQIPAEGHWKKKKVKKVDPKQYFKEDSFDELEPGQIPLDPSLAMYYQSTHDPVVLEHILEKAASVPDKQVENDYITFDYIKTQYKLQNHDVYQCPASNCSRNFKLFKYLGVHIKNEHDSEDPNLKHYLEMKDRREKCTFCRKTFMTAFHHRQHRWVHYGEHPYMCVVTGCGARFDTTNELVAHKHSHGFHLSYGCELKGCSFSYCDLGQLYHHEAQHFRNAAYTCTSPGCKNFFYSRKEFLQHLATHDISFTGKDFETQRKMKRKLLLPVVESSESKAEVENGVQKGSGSSQLLANRESKVSLTCVAVCFDGKKFTCGLKRCGRTFTTARELQKHLRIAHPDKFNEEDQLCKKKVQAKHSKTQANELHKSGQDNTLRRSSTEESNHEKAPSPAPESIDCDITLSSVELGAALTEIMLGLSQLSLNSPSTRYATRNSQSTCTPTLKARSPAKASNNKNEVRSHVSSSDSKKLPSKPESQQARDNNKDPEKEQLQSKLSTKPYTCEAKSCHYQSVTSSALMQHYIKIHGYSEEKVKQIEVFQSQTFKPSKMLDSTENSVLEDDQPHSEFLVQATTKPYICEAKGCRYQSVTSHALMQHYIKVHAYSEEEVKEMEVFQSQIFKPFKCHLCSKSYRNKKELRIHYIHMHHINKAVVEQMSCSFKRKLVDKAPVVSSSKVRTRKKSQSLKMDDVKTQRREKHLWQQKCQKQDYRLWKRKLHRKNGQAKAEKKSQVPSETDAHVNHSNVDVRGSRRLVAKGNLSYILNKYNKPFHCVHKNCSAAFNTQNALVGHLQLVHHYNRSQLCFPCEHKGCDKQFNNLSSLTKHYRRVHNKKITSKMPCKSKNIPKRQMASSEEPIPRFKCTYANCNESYHLNSSLLRHTSQFHQNQTPLNPVATSVNSEFKSSYKKHVFYRHCDPSDSLVVRLQSTPKKDESNSGCQTKLIISPSSQSLKDSQKLPLKQPMRCCLKDQEISRSDKNFESIEETAEEELEEVPKKPKIKLKKGFDRIVLRTHEEALQMCQDRCLPVAFPCMVQNCDSVVMSMHSLNRHYISVHKFRRKQLTDNKDKLCYTAEKLEEIIQKKSAVSAIPDLTRIPNGVLKMEYQSEPATPGGTSLPMSLHSIKTESKGQEVIEFSGEPLPDRSLLIATEDLLYGSPKSSRHPEESVSEESPRHKDRSESELTTPPLIRPPPLDLSPPSTLRIAVDESSIEPSCKDSKSINIPSTVSISVPTPTRQPLRWKNELSEPSPLVPLLPISKDPVTHSLAPRAFDIATYKPMGFESSFLKFIKEKEEIKCEKPWTAVVTKPDPPRRRDCFRRNCSVKENTQRGAPISRSRKFRSSPLRHLISKGECTSIQNLRLILERALGGCGDQAIKQLQFLKPVVVLERPKSFTSILDLLPSETNA</sequence>
<dbReference type="InterPro" id="IPR052251">
    <property type="entry name" value="GH-ZnFinger_Regulators"/>
</dbReference>
<evidence type="ECO:0000259" key="15">
    <source>
        <dbReference type="PROSITE" id="PS50157"/>
    </source>
</evidence>
<dbReference type="PANTHER" id="PTHR15507">
    <property type="entry name" value="ZINC FINGER PROTEIN RLF"/>
    <property type="match status" value="1"/>
</dbReference>
<feature type="region of interest" description="Disordered" evidence="13">
    <location>
        <begin position="1787"/>
        <end position="1832"/>
    </location>
</feature>
<evidence type="ECO:0000256" key="4">
    <source>
        <dbReference type="ARBA" id="ARBA00022723"/>
    </source>
</evidence>
<feature type="compositionally biased region" description="Polar residues" evidence="13">
    <location>
        <begin position="1064"/>
        <end position="1079"/>
    </location>
</feature>
<feature type="domain" description="C2H2-type" evidence="15">
    <location>
        <begin position="772"/>
        <end position="799"/>
    </location>
</feature>
<feature type="transmembrane region" description="Helical" evidence="14">
    <location>
        <begin position="366"/>
        <end position="386"/>
    </location>
</feature>
<keyword evidence="14" id="KW-0472">Membrane</keyword>
<feature type="compositionally biased region" description="Basic and acidic residues" evidence="13">
    <location>
        <begin position="1360"/>
        <end position="1373"/>
    </location>
</feature>
<organism evidence="16 17">
    <name type="scientific">Sinocyclocheilus grahami</name>
    <name type="common">Dianchi golden-line fish</name>
    <name type="synonym">Barbus grahami</name>
    <dbReference type="NCBI Taxonomy" id="75366"/>
    <lineage>
        <taxon>Eukaryota</taxon>
        <taxon>Metazoa</taxon>
        <taxon>Chordata</taxon>
        <taxon>Craniata</taxon>
        <taxon>Vertebrata</taxon>
        <taxon>Euteleostomi</taxon>
        <taxon>Actinopterygii</taxon>
        <taxon>Neopterygii</taxon>
        <taxon>Teleostei</taxon>
        <taxon>Ostariophysi</taxon>
        <taxon>Cypriniformes</taxon>
        <taxon>Cyprinidae</taxon>
        <taxon>Cyprininae</taxon>
        <taxon>Sinocyclocheilus</taxon>
    </lineage>
</organism>
<feature type="compositionally biased region" description="Basic and acidic residues" evidence="13">
    <location>
        <begin position="1119"/>
        <end position="1129"/>
    </location>
</feature>
<feature type="region of interest" description="Disordered" evidence="13">
    <location>
        <begin position="992"/>
        <end position="1035"/>
    </location>
</feature>
<dbReference type="InterPro" id="IPR058902">
    <property type="entry name" value="zf_C2H2_ZNF292/Rlf"/>
</dbReference>
<keyword evidence="17" id="KW-1185">Reference proteome</keyword>
<evidence type="ECO:0000256" key="5">
    <source>
        <dbReference type="ARBA" id="ARBA00022737"/>
    </source>
</evidence>
<dbReference type="GO" id="GO:0000981">
    <property type="term" value="F:DNA-binding transcription factor activity, RNA polymerase II-specific"/>
    <property type="evidence" value="ECO:0007669"/>
    <property type="project" value="TreeGrafter"/>
</dbReference>
<proteinExistence type="inferred from homology"/>
<keyword evidence="14" id="KW-0812">Transmembrane</keyword>
<feature type="compositionally biased region" description="Basic and acidic residues" evidence="13">
    <location>
        <begin position="1794"/>
        <end position="1813"/>
    </location>
</feature>
<evidence type="ECO:0000256" key="14">
    <source>
        <dbReference type="SAM" id="Phobius"/>
    </source>
</evidence>
<keyword evidence="8" id="KW-0805">Transcription regulation</keyword>
<evidence type="ECO:0000256" key="7">
    <source>
        <dbReference type="ARBA" id="ARBA00022833"/>
    </source>
</evidence>
<dbReference type="InterPro" id="IPR013087">
    <property type="entry name" value="Znf_C2H2_type"/>
</dbReference>
<feature type="region of interest" description="Disordered" evidence="13">
    <location>
        <begin position="1353"/>
        <end position="1373"/>
    </location>
</feature>
<keyword evidence="7" id="KW-0862">Zinc</keyword>
<keyword evidence="9" id="KW-0238">DNA-binding</keyword>
<evidence type="ECO:0000256" key="10">
    <source>
        <dbReference type="ARBA" id="ARBA00023163"/>
    </source>
</evidence>
<evidence type="ECO:0000256" key="3">
    <source>
        <dbReference type="ARBA" id="ARBA00022553"/>
    </source>
</evidence>
<dbReference type="Pfam" id="PF26218">
    <property type="entry name" value="zf_C2H2_ZNF292"/>
    <property type="match status" value="1"/>
</dbReference>
<dbReference type="PROSITE" id="PS50157">
    <property type="entry name" value="ZINC_FINGER_C2H2_2"/>
    <property type="match status" value="8"/>
</dbReference>
<dbReference type="PANTHER" id="PTHR15507:SF18">
    <property type="entry name" value="ZINC FINGER PROTEIN RLF"/>
    <property type="match status" value="1"/>
</dbReference>
<protein>
    <submittedName>
        <fullName evidence="16">RLF zinc finger</fullName>
    </submittedName>
</protein>
<feature type="domain" description="C2H2-type" evidence="15">
    <location>
        <begin position="800"/>
        <end position="824"/>
    </location>
</feature>
<keyword evidence="14" id="KW-1133">Transmembrane helix</keyword>
<feature type="domain" description="C2H2-type" evidence="15">
    <location>
        <begin position="1439"/>
        <end position="1469"/>
    </location>
</feature>
<feature type="region of interest" description="Disordered" evidence="13">
    <location>
        <begin position="1064"/>
        <end position="1133"/>
    </location>
</feature>
<keyword evidence="5" id="KW-0677">Repeat</keyword>
<keyword evidence="3" id="KW-0597">Phosphoprotein</keyword>
<evidence type="ECO:0000256" key="6">
    <source>
        <dbReference type="ARBA" id="ARBA00022771"/>
    </source>
</evidence>
<feature type="compositionally biased region" description="Basic and acidic residues" evidence="13">
    <location>
        <begin position="1003"/>
        <end position="1026"/>
    </location>
</feature>
<dbReference type="Proteomes" id="UP000472262">
    <property type="component" value="Unassembled WGS sequence"/>
</dbReference>
<comment type="similarity">
    <text evidence="2">Belongs to the krueppel C2H2-type zinc-finger protein family.</text>
</comment>
<dbReference type="Gene3D" id="3.30.160.60">
    <property type="entry name" value="Classic Zinc Finger"/>
    <property type="match status" value="5"/>
</dbReference>
<dbReference type="Pfam" id="PF25420">
    <property type="entry name" value="zf-C2H2_ZN292"/>
    <property type="match status" value="1"/>
</dbReference>
<dbReference type="PROSITE" id="PS00028">
    <property type="entry name" value="ZINC_FINGER_C2H2_1"/>
    <property type="match status" value="12"/>
</dbReference>
<feature type="domain" description="C2H2-type" evidence="15">
    <location>
        <begin position="1259"/>
        <end position="1287"/>
    </location>
</feature>